<accession>A0ABP0MJ36</accession>
<keyword evidence="2" id="KW-0805">Transcription regulation</keyword>
<name>A0ABP0MJ36_9DINO</name>
<feature type="compositionally biased region" description="Acidic residues" evidence="5">
    <location>
        <begin position="190"/>
        <end position="228"/>
    </location>
</feature>
<evidence type="ECO:0000256" key="4">
    <source>
        <dbReference type="ARBA" id="ARBA00023242"/>
    </source>
</evidence>
<evidence type="ECO:0000256" key="2">
    <source>
        <dbReference type="ARBA" id="ARBA00023015"/>
    </source>
</evidence>
<dbReference type="EMBL" id="CAXAMN010017780">
    <property type="protein sequence ID" value="CAK9051186.1"/>
    <property type="molecule type" value="Genomic_DNA"/>
</dbReference>
<dbReference type="InterPro" id="IPR006565">
    <property type="entry name" value="BTP"/>
</dbReference>
<dbReference type="Proteomes" id="UP001642484">
    <property type="component" value="Unassembled WGS sequence"/>
</dbReference>
<feature type="region of interest" description="Disordered" evidence="5">
    <location>
        <begin position="148"/>
        <end position="228"/>
    </location>
</feature>
<dbReference type="InterPro" id="IPR009072">
    <property type="entry name" value="Histone-fold"/>
</dbReference>
<evidence type="ECO:0000256" key="3">
    <source>
        <dbReference type="ARBA" id="ARBA00023163"/>
    </source>
</evidence>
<proteinExistence type="predicted"/>
<dbReference type="SMART" id="SM00576">
    <property type="entry name" value="BTP"/>
    <property type="match status" value="1"/>
</dbReference>
<keyword evidence="3" id="KW-0804">Transcription</keyword>
<evidence type="ECO:0000256" key="5">
    <source>
        <dbReference type="SAM" id="MobiDB-lite"/>
    </source>
</evidence>
<keyword evidence="4" id="KW-0539">Nucleus</keyword>
<reference evidence="7 8" key="1">
    <citation type="submission" date="2024-02" db="EMBL/GenBank/DDBJ databases">
        <authorList>
            <person name="Chen Y."/>
            <person name="Shah S."/>
            <person name="Dougan E. K."/>
            <person name="Thang M."/>
            <person name="Chan C."/>
        </authorList>
    </citation>
    <scope>NUCLEOTIDE SEQUENCE [LARGE SCALE GENOMIC DNA]</scope>
</reference>
<evidence type="ECO:0000313" key="8">
    <source>
        <dbReference type="Proteomes" id="UP001642484"/>
    </source>
</evidence>
<keyword evidence="8" id="KW-1185">Reference proteome</keyword>
<comment type="subcellular location">
    <subcellularLocation>
        <location evidence="1">Nucleus</location>
    </subcellularLocation>
</comment>
<sequence length="228" mass="25417">MDGARDAALLRTAVVQLSHQRGFAFADEAALDGLTAAAALYLQDIGWRSQRLAELAGRCKVDVSDVREAMEAGDEIEEEDDDEEEDTKLEVLFGKKKAEEEDLPFTAVPVNALPAPRTPAPPEKGSKKSLRIRKPSKFVPFGWAVQRRGAAAANQAAELLLPPKVEPKKEKTEEKLEEKLEEVKEKEESEKEESEMEEKEEGEEEEEGEEGEEEEEGEDNDDDPTYSE</sequence>
<dbReference type="CDD" id="cd00076">
    <property type="entry name" value="HFD_SF"/>
    <property type="match status" value="1"/>
</dbReference>
<dbReference type="Pfam" id="PF07524">
    <property type="entry name" value="Bromo_TP"/>
    <property type="match status" value="1"/>
</dbReference>
<evidence type="ECO:0000256" key="1">
    <source>
        <dbReference type="ARBA" id="ARBA00004123"/>
    </source>
</evidence>
<protein>
    <recommendedName>
        <fullName evidence="6">Bromodomain associated domain-containing protein</fullName>
    </recommendedName>
</protein>
<feature type="region of interest" description="Disordered" evidence="5">
    <location>
        <begin position="106"/>
        <end position="133"/>
    </location>
</feature>
<feature type="compositionally biased region" description="Basic and acidic residues" evidence="5">
    <location>
        <begin position="165"/>
        <end position="189"/>
    </location>
</feature>
<feature type="compositionally biased region" description="Low complexity" evidence="5">
    <location>
        <begin position="148"/>
        <end position="163"/>
    </location>
</feature>
<dbReference type="Gene3D" id="1.10.20.10">
    <property type="entry name" value="Histone, subunit A"/>
    <property type="match status" value="1"/>
</dbReference>
<evidence type="ECO:0000313" key="7">
    <source>
        <dbReference type="EMBL" id="CAK9051186.1"/>
    </source>
</evidence>
<comment type="caution">
    <text evidence="7">The sequence shown here is derived from an EMBL/GenBank/DDBJ whole genome shotgun (WGS) entry which is preliminary data.</text>
</comment>
<evidence type="ECO:0000259" key="6">
    <source>
        <dbReference type="SMART" id="SM00576"/>
    </source>
</evidence>
<feature type="domain" description="Bromodomain associated" evidence="6">
    <location>
        <begin position="8"/>
        <end position="78"/>
    </location>
</feature>
<organism evidence="7 8">
    <name type="scientific">Durusdinium trenchii</name>
    <dbReference type="NCBI Taxonomy" id="1381693"/>
    <lineage>
        <taxon>Eukaryota</taxon>
        <taxon>Sar</taxon>
        <taxon>Alveolata</taxon>
        <taxon>Dinophyceae</taxon>
        <taxon>Suessiales</taxon>
        <taxon>Symbiodiniaceae</taxon>
        <taxon>Durusdinium</taxon>
    </lineage>
</organism>
<gene>
    <name evidence="7" type="ORF">CCMP2556_LOCUS26024</name>
</gene>